<dbReference type="AlphaFoldDB" id="A0A915DB99"/>
<evidence type="ECO:0000313" key="6">
    <source>
        <dbReference type="WBParaSite" id="jg18055"/>
    </source>
</evidence>
<feature type="domain" description="Ig-like" evidence="3">
    <location>
        <begin position="370"/>
        <end position="459"/>
    </location>
</feature>
<evidence type="ECO:0000256" key="2">
    <source>
        <dbReference type="SAM" id="MobiDB-lite"/>
    </source>
</evidence>
<evidence type="ECO:0000313" key="5">
    <source>
        <dbReference type="Proteomes" id="UP000887574"/>
    </source>
</evidence>
<evidence type="ECO:0000259" key="3">
    <source>
        <dbReference type="PROSITE" id="PS50835"/>
    </source>
</evidence>
<dbReference type="Pfam" id="PF00041">
    <property type="entry name" value="fn3"/>
    <property type="match status" value="3"/>
</dbReference>
<feature type="domain" description="Fibronectin type-III" evidence="4">
    <location>
        <begin position="467"/>
        <end position="563"/>
    </location>
</feature>
<dbReference type="SUPFAM" id="SSF49265">
    <property type="entry name" value="Fibronectin type III"/>
    <property type="match status" value="2"/>
</dbReference>
<evidence type="ECO:0000259" key="4">
    <source>
        <dbReference type="PROSITE" id="PS50853"/>
    </source>
</evidence>
<proteinExistence type="predicted"/>
<dbReference type="InterPro" id="IPR050964">
    <property type="entry name" value="Striated_Muscle_Regulatory"/>
</dbReference>
<dbReference type="InterPro" id="IPR003961">
    <property type="entry name" value="FN3_dom"/>
</dbReference>
<dbReference type="Proteomes" id="UP000887574">
    <property type="component" value="Unplaced"/>
</dbReference>
<dbReference type="FunFam" id="2.60.40.10:FF:000160">
    <property type="entry name" value="Titin a"/>
    <property type="match status" value="3"/>
</dbReference>
<dbReference type="Pfam" id="PF07679">
    <property type="entry name" value="I-set"/>
    <property type="match status" value="2"/>
</dbReference>
<dbReference type="WBParaSite" id="jg18055">
    <property type="protein sequence ID" value="jg18055"/>
    <property type="gene ID" value="jg18055"/>
</dbReference>
<dbReference type="PANTHER" id="PTHR13817">
    <property type="entry name" value="TITIN"/>
    <property type="match status" value="1"/>
</dbReference>
<dbReference type="InterPro" id="IPR013783">
    <property type="entry name" value="Ig-like_fold"/>
</dbReference>
<feature type="region of interest" description="Disordered" evidence="2">
    <location>
        <begin position="546"/>
        <end position="584"/>
    </location>
</feature>
<keyword evidence="5" id="KW-1185">Reference proteome</keyword>
<feature type="compositionally biased region" description="Basic and acidic residues" evidence="2">
    <location>
        <begin position="546"/>
        <end position="558"/>
    </location>
</feature>
<name>A0A915DB99_9BILA</name>
<protein>
    <submittedName>
        <fullName evidence="6">Twitchin</fullName>
    </submittedName>
</protein>
<evidence type="ECO:0000256" key="1">
    <source>
        <dbReference type="ARBA" id="ARBA00022737"/>
    </source>
</evidence>
<accession>A0A915DB99</accession>
<dbReference type="SMART" id="SM00060">
    <property type="entry name" value="FN3"/>
    <property type="match status" value="3"/>
</dbReference>
<reference evidence="6" key="1">
    <citation type="submission" date="2022-11" db="UniProtKB">
        <authorList>
            <consortium name="WormBaseParasite"/>
        </authorList>
    </citation>
    <scope>IDENTIFICATION</scope>
</reference>
<dbReference type="GO" id="GO:0045214">
    <property type="term" value="P:sarcomere organization"/>
    <property type="evidence" value="ECO:0007669"/>
    <property type="project" value="TreeGrafter"/>
</dbReference>
<dbReference type="GO" id="GO:0031430">
    <property type="term" value="C:M band"/>
    <property type="evidence" value="ECO:0007669"/>
    <property type="project" value="TreeGrafter"/>
</dbReference>
<sequence>MAQLIVEALNKFIVKLEDQEVFEREDAQLKCETKDTKTPGTWFRNGKMLSSMPGGKYEMQSRAGTHVMKISRAEMNDADTYEIDVAGLKGSCRVTVLEAEKKPVMNWKPQKFECEAGKQKKIEVPFQIKGTRRGDPKIILLRNGKPVNLDEMKDLVSVVINGDDRPKPPKGPLETTDITAETCKLKWKQADPDEASPTRGYVVEQQDGRTGKWKKIGETKGVEFNVKDLKEHGEYKFRVKAVNDIGESDPLTGETILAKNPYTAPGKPRNMEASDISADSLTLQWKPQRGDDGGAPVESYIVERRDKSDKDWNVVGQVDAQGTGVQQIVDDKVAEGKEYYYRVKAVNKAGPGDPCDHGKAFKITAKPSPPAFTQGGIQDLRLKVGETIKYEVPITGEPLPTVTWAVDGKPLKMQGRVKMATERGKTVLKIENAERGDSGRFTITLKNKSGTCDSSANVTVVSKPAPPKGPLEITDINSEGATVAWNPSPDDGGEPIIEYVVEAQDVDEKGKFIQVGKVSPGETTLKVKGLKDKGNYKFRVKAVNKEGESDPLASDKHYQIKNPWTSQANQVDHKSPMWMPTRSA</sequence>
<feature type="domain" description="Fibronectin type-III" evidence="4">
    <location>
        <begin position="169"/>
        <end position="261"/>
    </location>
</feature>
<dbReference type="PROSITE" id="PS50853">
    <property type="entry name" value="FN3"/>
    <property type="match status" value="3"/>
</dbReference>
<dbReference type="InterPro" id="IPR013098">
    <property type="entry name" value="Ig_I-set"/>
</dbReference>
<dbReference type="InterPro" id="IPR036179">
    <property type="entry name" value="Ig-like_dom_sf"/>
</dbReference>
<dbReference type="InterPro" id="IPR003599">
    <property type="entry name" value="Ig_sub"/>
</dbReference>
<dbReference type="InterPro" id="IPR007110">
    <property type="entry name" value="Ig-like_dom"/>
</dbReference>
<dbReference type="SMART" id="SM00409">
    <property type="entry name" value="IG"/>
    <property type="match status" value="2"/>
</dbReference>
<dbReference type="PROSITE" id="PS50835">
    <property type="entry name" value="IG_LIKE"/>
    <property type="match status" value="1"/>
</dbReference>
<dbReference type="PANTHER" id="PTHR13817:SF151">
    <property type="entry name" value="TITIN"/>
    <property type="match status" value="1"/>
</dbReference>
<dbReference type="PRINTS" id="PR00014">
    <property type="entry name" value="FNTYPEIII"/>
</dbReference>
<dbReference type="InterPro" id="IPR036116">
    <property type="entry name" value="FN3_sf"/>
</dbReference>
<dbReference type="SUPFAM" id="SSF48726">
    <property type="entry name" value="Immunoglobulin"/>
    <property type="match status" value="2"/>
</dbReference>
<keyword evidence="1" id="KW-0677">Repeat</keyword>
<organism evidence="5 6">
    <name type="scientific">Ditylenchus dipsaci</name>
    <dbReference type="NCBI Taxonomy" id="166011"/>
    <lineage>
        <taxon>Eukaryota</taxon>
        <taxon>Metazoa</taxon>
        <taxon>Ecdysozoa</taxon>
        <taxon>Nematoda</taxon>
        <taxon>Chromadorea</taxon>
        <taxon>Rhabditida</taxon>
        <taxon>Tylenchina</taxon>
        <taxon>Tylenchomorpha</taxon>
        <taxon>Sphaerularioidea</taxon>
        <taxon>Anguinidae</taxon>
        <taxon>Anguininae</taxon>
        <taxon>Ditylenchus</taxon>
    </lineage>
</organism>
<dbReference type="FunFam" id="2.60.40.10:FF:000051">
    <property type="entry name" value="Uncharacterized protein, isoform J"/>
    <property type="match status" value="1"/>
</dbReference>
<dbReference type="Gene3D" id="2.60.40.10">
    <property type="entry name" value="Immunoglobulins"/>
    <property type="match status" value="5"/>
</dbReference>
<feature type="domain" description="Fibronectin type-III" evidence="4">
    <location>
        <begin position="267"/>
        <end position="367"/>
    </location>
</feature>
<dbReference type="CDD" id="cd00063">
    <property type="entry name" value="FN3"/>
    <property type="match status" value="3"/>
</dbReference>